<sequence length="73" mass="7150">MTETLSPETVAHTVVASPDCMPVAHTGCPATAGETVAGCTVAACAGAAPSSARLAAPAASSRDRDMGSSFQGW</sequence>
<gene>
    <name evidence="2" type="ORF">E6W39_37685</name>
</gene>
<dbReference type="EMBL" id="VIGB01000003">
    <property type="protein sequence ID" value="TQF06880.1"/>
    <property type="molecule type" value="Genomic_DNA"/>
</dbReference>
<feature type="region of interest" description="Disordered" evidence="1">
    <location>
        <begin position="52"/>
        <end position="73"/>
    </location>
</feature>
<dbReference type="AlphaFoldDB" id="A0A540WCX3"/>
<comment type="caution">
    <text evidence="2">The sequence shown here is derived from an EMBL/GenBank/DDBJ whole genome shotgun (WGS) entry which is preliminary data.</text>
</comment>
<evidence type="ECO:0000256" key="1">
    <source>
        <dbReference type="SAM" id="MobiDB-lite"/>
    </source>
</evidence>
<evidence type="ECO:0000313" key="2">
    <source>
        <dbReference type="EMBL" id="TQF06880.1"/>
    </source>
</evidence>
<name>A0A540WCX3_9ACTN</name>
<keyword evidence="3" id="KW-1185">Reference proteome</keyword>
<organism evidence="2 3">
    <name type="scientific">Kitasatospora acidiphila</name>
    <dbReference type="NCBI Taxonomy" id="2567942"/>
    <lineage>
        <taxon>Bacteria</taxon>
        <taxon>Bacillati</taxon>
        <taxon>Actinomycetota</taxon>
        <taxon>Actinomycetes</taxon>
        <taxon>Kitasatosporales</taxon>
        <taxon>Streptomycetaceae</taxon>
        <taxon>Kitasatospora</taxon>
    </lineage>
</organism>
<accession>A0A540WCX3</accession>
<protein>
    <submittedName>
        <fullName evidence="2">Uncharacterized protein</fullName>
    </submittedName>
</protein>
<evidence type="ECO:0000313" key="3">
    <source>
        <dbReference type="Proteomes" id="UP000319103"/>
    </source>
</evidence>
<reference evidence="2 3" key="1">
    <citation type="submission" date="2019-06" db="EMBL/GenBank/DDBJ databases">
        <title>Description of Kitasatospora acidophila sp. nov. isolated from pine grove soil, and reclassification of Streptomyces novaecaesareae to Kitasatospora novaeceasareae comb. nov.</title>
        <authorList>
            <person name="Kim M.J."/>
        </authorList>
    </citation>
    <scope>NUCLEOTIDE SEQUENCE [LARGE SCALE GENOMIC DNA]</scope>
    <source>
        <strain evidence="2 3">MMS16-CNU292</strain>
    </source>
</reference>
<proteinExistence type="predicted"/>
<dbReference type="Proteomes" id="UP000319103">
    <property type="component" value="Unassembled WGS sequence"/>
</dbReference>